<dbReference type="InterPro" id="IPR036121">
    <property type="entry name" value="ATPase_F1/V1/A1_a/bsu_N_sf"/>
</dbReference>
<evidence type="ECO:0000313" key="13">
    <source>
        <dbReference type="Proteomes" id="UP000716291"/>
    </source>
</evidence>
<dbReference type="OrthoDB" id="14523at2759"/>
<keyword evidence="3" id="KW-0813">Transport</keyword>
<accession>A0A9P7BL78</accession>
<evidence type="ECO:0000256" key="10">
    <source>
        <dbReference type="ARBA" id="ARBA00048383"/>
    </source>
</evidence>
<protein>
    <recommendedName>
        <fullName evidence="11">ATPase F1/V1/A1 complex alpha/beta subunit N-terminal domain-containing protein</fullName>
    </recommendedName>
</protein>
<dbReference type="AlphaFoldDB" id="A0A9P7BL78"/>
<dbReference type="EMBL" id="JAANQT010004094">
    <property type="protein sequence ID" value="KAG1300480.1"/>
    <property type="molecule type" value="Genomic_DNA"/>
</dbReference>
<keyword evidence="5" id="KW-0067">ATP-binding</keyword>
<name>A0A9P7BL78_RHIOR</name>
<dbReference type="InterPro" id="IPR004100">
    <property type="entry name" value="ATPase_F1/V1/A1_a/bsu_N"/>
</dbReference>
<dbReference type="InterPro" id="IPR050053">
    <property type="entry name" value="ATPase_alpha/beta_chains"/>
</dbReference>
<dbReference type="GO" id="GO:0046933">
    <property type="term" value="F:proton-transporting ATP synthase activity, rotational mechanism"/>
    <property type="evidence" value="ECO:0007669"/>
    <property type="project" value="TreeGrafter"/>
</dbReference>
<dbReference type="PANTHER" id="PTHR15184">
    <property type="entry name" value="ATP SYNTHASE"/>
    <property type="match status" value="1"/>
</dbReference>
<gene>
    <name evidence="12" type="ORF">G6F64_012661</name>
</gene>
<dbReference type="Gene3D" id="2.40.10.170">
    <property type="match status" value="1"/>
</dbReference>
<sequence>MVYASQAASVENLPAILNALEVQDHPGRRLVLEVAHYLDENTVHAIAMDGTEDKICACGGTFRGGAGVGKTVLTQGLINTIAKAYGGYSIFCGVGERTGKGGIDLYHEMINTGVIKLDGDSKCALGQMNEPKEFV</sequence>
<feature type="domain" description="ATPase F1/V1/A1 complex alpha/beta subunit N-terminal" evidence="11">
    <location>
        <begin position="12"/>
        <end position="52"/>
    </location>
</feature>
<dbReference type="PANTHER" id="PTHR15184:SF71">
    <property type="entry name" value="ATP SYNTHASE SUBUNIT BETA, MITOCHONDRIAL"/>
    <property type="match status" value="1"/>
</dbReference>
<evidence type="ECO:0000256" key="1">
    <source>
        <dbReference type="ARBA" id="ARBA00004370"/>
    </source>
</evidence>
<dbReference type="GO" id="GO:0042776">
    <property type="term" value="P:proton motive force-driven mitochondrial ATP synthesis"/>
    <property type="evidence" value="ECO:0007669"/>
    <property type="project" value="TreeGrafter"/>
</dbReference>
<keyword evidence="4" id="KW-0547">Nucleotide-binding</keyword>
<comment type="similarity">
    <text evidence="2">Belongs to the ATPase alpha/beta chains family.</text>
</comment>
<dbReference type="Proteomes" id="UP000716291">
    <property type="component" value="Unassembled WGS sequence"/>
</dbReference>
<dbReference type="SUPFAM" id="SSF50615">
    <property type="entry name" value="N-terminal domain of alpha and beta subunits of F1 ATP synthase"/>
    <property type="match status" value="1"/>
</dbReference>
<keyword evidence="8" id="KW-0139">CF(1)</keyword>
<keyword evidence="7" id="KW-0472">Membrane</keyword>
<evidence type="ECO:0000256" key="2">
    <source>
        <dbReference type="ARBA" id="ARBA00008936"/>
    </source>
</evidence>
<dbReference type="InterPro" id="IPR027417">
    <property type="entry name" value="P-loop_NTPase"/>
</dbReference>
<keyword evidence="9" id="KW-0066">ATP synthesis</keyword>
<evidence type="ECO:0000256" key="4">
    <source>
        <dbReference type="ARBA" id="ARBA00022741"/>
    </source>
</evidence>
<dbReference type="SUPFAM" id="SSF52540">
    <property type="entry name" value="P-loop containing nucleoside triphosphate hydrolases"/>
    <property type="match status" value="1"/>
</dbReference>
<evidence type="ECO:0000259" key="11">
    <source>
        <dbReference type="Pfam" id="PF02874"/>
    </source>
</evidence>
<dbReference type="GO" id="GO:0005739">
    <property type="term" value="C:mitochondrion"/>
    <property type="evidence" value="ECO:0007669"/>
    <property type="project" value="GOC"/>
</dbReference>
<evidence type="ECO:0000256" key="5">
    <source>
        <dbReference type="ARBA" id="ARBA00022840"/>
    </source>
</evidence>
<evidence type="ECO:0000313" key="12">
    <source>
        <dbReference type="EMBL" id="KAG1300480.1"/>
    </source>
</evidence>
<comment type="caution">
    <text evidence="12">The sequence shown here is derived from an EMBL/GenBank/DDBJ whole genome shotgun (WGS) entry which is preliminary data.</text>
</comment>
<dbReference type="Pfam" id="PF02874">
    <property type="entry name" value="ATP-synt_ab_N"/>
    <property type="match status" value="1"/>
</dbReference>
<dbReference type="GO" id="GO:0005524">
    <property type="term" value="F:ATP binding"/>
    <property type="evidence" value="ECO:0007669"/>
    <property type="project" value="UniProtKB-KW"/>
</dbReference>
<organism evidence="12 13">
    <name type="scientific">Rhizopus oryzae</name>
    <name type="common">Mucormycosis agent</name>
    <name type="synonym">Rhizopus arrhizus var. delemar</name>
    <dbReference type="NCBI Taxonomy" id="64495"/>
    <lineage>
        <taxon>Eukaryota</taxon>
        <taxon>Fungi</taxon>
        <taxon>Fungi incertae sedis</taxon>
        <taxon>Mucoromycota</taxon>
        <taxon>Mucoromycotina</taxon>
        <taxon>Mucoromycetes</taxon>
        <taxon>Mucorales</taxon>
        <taxon>Mucorineae</taxon>
        <taxon>Rhizopodaceae</taxon>
        <taxon>Rhizopus</taxon>
    </lineage>
</organism>
<reference evidence="12" key="1">
    <citation type="journal article" date="2020" name="Microb. Genom.">
        <title>Genetic diversity of clinical and environmental Mucorales isolates obtained from an investigation of mucormycosis cases among solid organ transplant recipients.</title>
        <authorList>
            <person name="Nguyen M.H."/>
            <person name="Kaul D."/>
            <person name="Muto C."/>
            <person name="Cheng S.J."/>
            <person name="Richter R.A."/>
            <person name="Bruno V.M."/>
            <person name="Liu G."/>
            <person name="Beyhan S."/>
            <person name="Sundermann A.J."/>
            <person name="Mounaud S."/>
            <person name="Pasculle A.W."/>
            <person name="Nierman W.C."/>
            <person name="Driscoll E."/>
            <person name="Cumbie R."/>
            <person name="Clancy C.J."/>
            <person name="Dupont C.L."/>
        </authorList>
    </citation>
    <scope>NUCLEOTIDE SEQUENCE</scope>
    <source>
        <strain evidence="12">GL11</strain>
    </source>
</reference>
<keyword evidence="13" id="KW-1185">Reference proteome</keyword>
<evidence type="ECO:0000256" key="7">
    <source>
        <dbReference type="ARBA" id="ARBA00023136"/>
    </source>
</evidence>
<proteinExistence type="inferred from homology"/>
<evidence type="ECO:0000256" key="8">
    <source>
        <dbReference type="ARBA" id="ARBA00023196"/>
    </source>
</evidence>
<evidence type="ECO:0000256" key="3">
    <source>
        <dbReference type="ARBA" id="ARBA00022448"/>
    </source>
</evidence>
<evidence type="ECO:0000256" key="6">
    <source>
        <dbReference type="ARBA" id="ARBA00023065"/>
    </source>
</evidence>
<evidence type="ECO:0000256" key="9">
    <source>
        <dbReference type="ARBA" id="ARBA00023310"/>
    </source>
</evidence>
<keyword evidence="6" id="KW-0406">Ion transport</keyword>
<dbReference type="GO" id="GO:0045259">
    <property type="term" value="C:proton-transporting ATP synthase complex"/>
    <property type="evidence" value="ECO:0007669"/>
    <property type="project" value="UniProtKB-KW"/>
</dbReference>
<dbReference type="Gene3D" id="3.40.50.300">
    <property type="entry name" value="P-loop containing nucleotide triphosphate hydrolases"/>
    <property type="match status" value="1"/>
</dbReference>
<comment type="catalytic activity">
    <reaction evidence="10">
        <text>ATP + H2O + 4 H(+)(in) = ADP + phosphate + 5 H(+)(out)</text>
        <dbReference type="Rhea" id="RHEA:57720"/>
        <dbReference type="ChEBI" id="CHEBI:15377"/>
        <dbReference type="ChEBI" id="CHEBI:15378"/>
        <dbReference type="ChEBI" id="CHEBI:30616"/>
        <dbReference type="ChEBI" id="CHEBI:43474"/>
        <dbReference type="ChEBI" id="CHEBI:456216"/>
        <dbReference type="EC" id="7.1.2.2"/>
    </reaction>
</comment>
<comment type="subcellular location">
    <subcellularLocation>
        <location evidence="1">Membrane</location>
    </subcellularLocation>
</comment>